<gene>
    <name evidence="2" type="ORF">DXC78_02185</name>
</gene>
<dbReference type="PANTHER" id="PTHR43017">
    <property type="entry name" value="GALACTOSIDE O-ACETYLTRANSFERASE"/>
    <property type="match status" value="1"/>
</dbReference>
<comment type="similarity">
    <text evidence="1">Belongs to the transferase hexapeptide repeat family.</text>
</comment>
<dbReference type="InterPro" id="IPR011004">
    <property type="entry name" value="Trimer_LpxA-like_sf"/>
</dbReference>
<dbReference type="Gene3D" id="2.160.10.10">
    <property type="entry name" value="Hexapeptide repeat proteins"/>
    <property type="match status" value="1"/>
</dbReference>
<dbReference type="InterPro" id="IPR039369">
    <property type="entry name" value="LacA-like"/>
</dbReference>
<evidence type="ECO:0000313" key="2">
    <source>
        <dbReference type="EMBL" id="RGD77903.1"/>
    </source>
</evidence>
<dbReference type="AlphaFoldDB" id="A0A3E3E7G4"/>
<proteinExistence type="inferred from homology"/>
<keyword evidence="1 2" id="KW-0012">Acyltransferase</keyword>
<dbReference type="Pfam" id="PF00132">
    <property type="entry name" value="Hexapep"/>
    <property type="match status" value="1"/>
</dbReference>
<dbReference type="EMBL" id="QUSK01000003">
    <property type="protein sequence ID" value="RGD77903.1"/>
    <property type="molecule type" value="Genomic_DNA"/>
</dbReference>
<dbReference type="SUPFAM" id="SSF51161">
    <property type="entry name" value="Trimeric LpxA-like enzymes"/>
    <property type="match status" value="1"/>
</dbReference>
<name>A0A3E3E7G4_9FIRM</name>
<accession>A0A3E3E7G4</accession>
<evidence type="ECO:0000313" key="3">
    <source>
        <dbReference type="Proteomes" id="UP000260721"/>
    </source>
</evidence>
<protein>
    <recommendedName>
        <fullName evidence="1">Acetyltransferase</fullName>
        <ecNumber evidence="1">2.3.1.-</ecNumber>
    </recommendedName>
</protein>
<evidence type="ECO:0000256" key="1">
    <source>
        <dbReference type="RuleBase" id="RU367021"/>
    </source>
</evidence>
<dbReference type="CDD" id="cd04647">
    <property type="entry name" value="LbH_MAT_like"/>
    <property type="match status" value="1"/>
</dbReference>
<dbReference type="PANTHER" id="PTHR43017:SF1">
    <property type="entry name" value="ACETYLTRANSFERASE YJL218W-RELATED"/>
    <property type="match status" value="1"/>
</dbReference>
<comment type="caution">
    <text evidence="2">The sequence shown here is derived from an EMBL/GenBank/DDBJ whole genome shotgun (WGS) entry which is preliminary data.</text>
</comment>
<dbReference type="InterPro" id="IPR001451">
    <property type="entry name" value="Hexapep"/>
</dbReference>
<sequence>MSVQNGIRRIVFGKKGTSQSYIDYLRQKGVWIGEGTTFFSPHQSFVDVQYPWMIEIGENVQITAGVRILTHDYSWSVTKKKYGPVLGLAGEVHIGNNVFIGTQSILLPGTYIGDDVIIGAGSVVKGRIPSQCVAVGNLCHKVMDLETYYQKCREKQIQSAKLLAQSYYRHTHQIPPEEVFHEYFFLFKEQSTLTNKNRQKMKLTGNYEKTLDVFKRWNRPYFDFEEFIKDALKK</sequence>
<keyword evidence="1 2" id="KW-0808">Transferase</keyword>
<dbReference type="EC" id="2.3.1.-" evidence="1"/>
<organism evidence="2 3">
    <name type="scientific">Faecalicoccus pleomorphus</name>
    <dbReference type="NCBI Taxonomy" id="1323"/>
    <lineage>
        <taxon>Bacteria</taxon>
        <taxon>Bacillati</taxon>
        <taxon>Bacillota</taxon>
        <taxon>Erysipelotrichia</taxon>
        <taxon>Erysipelotrichales</taxon>
        <taxon>Erysipelotrichaceae</taxon>
        <taxon>Faecalicoccus</taxon>
    </lineage>
</organism>
<reference evidence="2 3" key="1">
    <citation type="submission" date="2018-08" db="EMBL/GenBank/DDBJ databases">
        <title>A genome reference for cultivated species of the human gut microbiota.</title>
        <authorList>
            <person name="Zou Y."/>
            <person name="Xue W."/>
            <person name="Luo G."/>
        </authorList>
    </citation>
    <scope>NUCLEOTIDE SEQUENCE [LARGE SCALE GENOMIC DNA]</scope>
    <source>
        <strain evidence="2 3">TF08-11</strain>
    </source>
</reference>
<dbReference type="Proteomes" id="UP000260721">
    <property type="component" value="Unassembled WGS sequence"/>
</dbReference>
<dbReference type="GO" id="GO:0008870">
    <property type="term" value="F:galactoside O-acetyltransferase activity"/>
    <property type="evidence" value="ECO:0007669"/>
    <property type="project" value="TreeGrafter"/>
</dbReference>
<dbReference type="RefSeq" id="WP_117445504.1">
    <property type="nucleotide sequence ID" value="NZ_JBFBOW010000006.1"/>
</dbReference>